<sequence length="107" mass="11988">MSQFNEALSALTRLSPNTINPEDNLSVSVHDRNFNNLVSSTFTKVSETDAQFKNVINTLSQSPHYTSNPEKLQMLQNYIGEYSNYVSLVSTLARKAVSTIETLEKSQ</sequence>
<proteinExistence type="predicted"/>
<dbReference type="SUPFAM" id="SSF140129">
    <property type="entry name" value="MxiH-like"/>
    <property type="match status" value="1"/>
</dbReference>
<dbReference type="EMBL" id="CP009451">
    <property type="protein sequence ID" value="AIR07289.1"/>
    <property type="molecule type" value="Genomic_DNA"/>
</dbReference>
<dbReference type="AlphaFoldDB" id="A0A089Q9W3"/>
<evidence type="ECO:0000313" key="1">
    <source>
        <dbReference type="EMBL" id="AIR07289.1"/>
    </source>
</evidence>
<dbReference type="GO" id="GO:0015031">
    <property type="term" value="P:protein transport"/>
    <property type="evidence" value="ECO:0007669"/>
    <property type="project" value="InterPro"/>
</dbReference>
<dbReference type="RefSeq" id="WP_038482293.1">
    <property type="nucleotide sequence ID" value="NZ_CP009451.1"/>
</dbReference>
<dbReference type="Proteomes" id="UP000029481">
    <property type="component" value="Chromosome"/>
</dbReference>
<accession>A0A089Q9W3</accession>
<gene>
    <name evidence="1" type="ORF">JT31_22535</name>
</gene>
<dbReference type="NCBIfam" id="NF038054">
    <property type="entry name" value="T3SS_SctI"/>
    <property type="match status" value="1"/>
</dbReference>
<dbReference type="KEGG" id="cnt:JT31_22535"/>
<dbReference type="OrthoDB" id="6520353at2"/>
<keyword evidence="2" id="KW-1185">Reference proteome</keyword>
<dbReference type="InterPro" id="IPR047754">
    <property type="entry name" value="T3SS_SctI-like"/>
</dbReference>
<name>A0A089Q9W3_9ENTR</name>
<organism evidence="1 2">
    <name type="scientific">Cedecea neteri</name>
    <dbReference type="NCBI Taxonomy" id="158822"/>
    <lineage>
        <taxon>Bacteria</taxon>
        <taxon>Pseudomonadati</taxon>
        <taxon>Pseudomonadota</taxon>
        <taxon>Gammaproteobacteria</taxon>
        <taxon>Enterobacterales</taxon>
        <taxon>Enterobacteriaceae</taxon>
        <taxon>Cedecea</taxon>
    </lineage>
</organism>
<dbReference type="GeneID" id="302710815"/>
<evidence type="ECO:0000313" key="2">
    <source>
        <dbReference type="Proteomes" id="UP000029481"/>
    </source>
</evidence>
<protein>
    <submittedName>
        <fullName evidence="1">Type III secretion system protein</fullName>
    </submittedName>
</protein>
<dbReference type="InterPro" id="IPR037203">
    <property type="entry name" value="T3SS_needle-like_sf"/>
</dbReference>
<reference evidence="1 2" key="1">
    <citation type="submission" date="2014-09" db="EMBL/GenBank/DDBJ databases">
        <title>Cedecea neteri SSMD04 Genome Sequencing.</title>
        <authorList>
            <person name="Tan J.-Y."/>
        </authorList>
    </citation>
    <scope>NUCLEOTIDE SEQUENCE [LARGE SCALE GENOMIC DNA]</scope>
    <source>
        <strain evidence="1 2">SSMD04</strain>
    </source>
</reference>